<dbReference type="AlphaFoldDB" id="A0A4S8LL76"/>
<sequence length="236" mass="26572">MCDSLSRKTPSHDRSNLHRKSMKTPPTTIQIQNHRSLCQKHQNLKATVEVTAKRQRDPKPNQLEKAIEESRASAERKKAERIAKQGTKKWYKPSADPEPFTPQSIPVDEDDPFAELFESQSSMSVQADALEEYLASPLVDLKNNKAVQGDPLKWWCLKLKSKIDSVDPHLTQMAIDLLSIPDVEQDFSRAGLMVMKQKCVGTQNTGKGKEKRVVEILDTDDEDKSEGEKNGSDSSD</sequence>
<dbReference type="EMBL" id="ML179350">
    <property type="protein sequence ID" value="THU89989.1"/>
    <property type="molecule type" value="Genomic_DNA"/>
</dbReference>
<feature type="compositionally biased region" description="Basic and acidic residues" evidence="1">
    <location>
        <begin position="226"/>
        <end position="236"/>
    </location>
</feature>
<proteinExistence type="predicted"/>
<keyword evidence="3" id="KW-1185">Reference proteome</keyword>
<protein>
    <recommendedName>
        <fullName evidence="4">HAT C-terminal dimerisation domain-containing protein</fullName>
    </recommendedName>
</protein>
<organism evidence="2 3">
    <name type="scientific">Dendrothele bispora (strain CBS 962.96)</name>
    <dbReference type="NCBI Taxonomy" id="1314807"/>
    <lineage>
        <taxon>Eukaryota</taxon>
        <taxon>Fungi</taxon>
        <taxon>Dikarya</taxon>
        <taxon>Basidiomycota</taxon>
        <taxon>Agaricomycotina</taxon>
        <taxon>Agaricomycetes</taxon>
        <taxon>Agaricomycetidae</taxon>
        <taxon>Agaricales</taxon>
        <taxon>Agaricales incertae sedis</taxon>
        <taxon>Dendrothele</taxon>
    </lineage>
</organism>
<evidence type="ECO:0000313" key="3">
    <source>
        <dbReference type="Proteomes" id="UP000297245"/>
    </source>
</evidence>
<name>A0A4S8LL76_DENBC</name>
<evidence type="ECO:0008006" key="4">
    <source>
        <dbReference type="Google" id="ProtNLM"/>
    </source>
</evidence>
<dbReference type="OrthoDB" id="4961408at2759"/>
<dbReference type="InterPro" id="IPR012337">
    <property type="entry name" value="RNaseH-like_sf"/>
</dbReference>
<evidence type="ECO:0000313" key="2">
    <source>
        <dbReference type="EMBL" id="THU89989.1"/>
    </source>
</evidence>
<dbReference type="Proteomes" id="UP000297245">
    <property type="component" value="Unassembled WGS sequence"/>
</dbReference>
<reference evidence="2 3" key="1">
    <citation type="journal article" date="2019" name="Nat. Ecol. Evol.">
        <title>Megaphylogeny resolves global patterns of mushroom evolution.</title>
        <authorList>
            <person name="Varga T."/>
            <person name="Krizsan K."/>
            <person name="Foldi C."/>
            <person name="Dima B."/>
            <person name="Sanchez-Garcia M."/>
            <person name="Sanchez-Ramirez S."/>
            <person name="Szollosi G.J."/>
            <person name="Szarkandi J.G."/>
            <person name="Papp V."/>
            <person name="Albert L."/>
            <person name="Andreopoulos W."/>
            <person name="Angelini C."/>
            <person name="Antonin V."/>
            <person name="Barry K.W."/>
            <person name="Bougher N.L."/>
            <person name="Buchanan P."/>
            <person name="Buyck B."/>
            <person name="Bense V."/>
            <person name="Catcheside P."/>
            <person name="Chovatia M."/>
            <person name="Cooper J."/>
            <person name="Damon W."/>
            <person name="Desjardin D."/>
            <person name="Finy P."/>
            <person name="Geml J."/>
            <person name="Haridas S."/>
            <person name="Hughes K."/>
            <person name="Justo A."/>
            <person name="Karasinski D."/>
            <person name="Kautmanova I."/>
            <person name="Kiss B."/>
            <person name="Kocsube S."/>
            <person name="Kotiranta H."/>
            <person name="LaButti K.M."/>
            <person name="Lechner B.E."/>
            <person name="Liimatainen K."/>
            <person name="Lipzen A."/>
            <person name="Lukacs Z."/>
            <person name="Mihaltcheva S."/>
            <person name="Morgado L.N."/>
            <person name="Niskanen T."/>
            <person name="Noordeloos M.E."/>
            <person name="Ohm R.A."/>
            <person name="Ortiz-Santana B."/>
            <person name="Ovrebo C."/>
            <person name="Racz N."/>
            <person name="Riley R."/>
            <person name="Savchenko A."/>
            <person name="Shiryaev A."/>
            <person name="Soop K."/>
            <person name="Spirin V."/>
            <person name="Szebenyi C."/>
            <person name="Tomsovsky M."/>
            <person name="Tulloss R.E."/>
            <person name="Uehling J."/>
            <person name="Grigoriev I.V."/>
            <person name="Vagvolgyi C."/>
            <person name="Papp T."/>
            <person name="Martin F.M."/>
            <person name="Miettinen O."/>
            <person name="Hibbett D.S."/>
            <person name="Nagy L.G."/>
        </authorList>
    </citation>
    <scope>NUCLEOTIDE SEQUENCE [LARGE SCALE GENOMIC DNA]</scope>
    <source>
        <strain evidence="2 3">CBS 962.96</strain>
    </source>
</reference>
<feature type="region of interest" description="Disordered" evidence="1">
    <location>
        <begin position="1"/>
        <end position="28"/>
    </location>
</feature>
<dbReference type="SUPFAM" id="SSF53098">
    <property type="entry name" value="Ribonuclease H-like"/>
    <property type="match status" value="1"/>
</dbReference>
<feature type="region of interest" description="Disordered" evidence="1">
    <location>
        <begin position="51"/>
        <end position="105"/>
    </location>
</feature>
<feature type="region of interest" description="Disordered" evidence="1">
    <location>
        <begin position="203"/>
        <end position="236"/>
    </location>
</feature>
<accession>A0A4S8LL76</accession>
<gene>
    <name evidence="2" type="ORF">K435DRAFT_802330</name>
</gene>
<feature type="compositionally biased region" description="Basic and acidic residues" evidence="1">
    <location>
        <begin position="65"/>
        <end position="83"/>
    </location>
</feature>
<evidence type="ECO:0000256" key="1">
    <source>
        <dbReference type="SAM" id="MobiDB-lite"/>
    </source>
</evidence>